<keyword evidence="2" id="KW-0963">Cytoplasm</keyword>
<dbReference type="InterPro" id="IPR001611">
    <property type="entry name" value="Leu-rich_rpt"/>
</dbReference>
<evidence type="ECO:0000313" key="4">
    <source>
        <dbReference type="Ensembl" id="ENSAMXP00005022999.1"/>
    </source>
</evidence>
<dbReference type="PANTHER" id="PTHR45690">
    <property type="entry name" value="NACHT, LRR AND PYD DOMAINS-CONTAINING PROTEIN 12"/>
    <property type="match status" value="1"/>
</dbReference>
<dbReference type="Pfam" id="PF13516">
    <property type="entry name" value="LRR_6"/>
    <property type="match status" value="5"/>
</dbReference>
<dbReference type="InterPro" id="IPR032675">
    <property type="entry name" value="LRR_dom_sf"/>
</dbReference>
<dbReference type="PANTHER" id="PTHR45690:SF19">
    <property type="entry name" value="NACHT, LRR AND PYD DOMAINS-CONTAINING PROTEIN 3"/>
    <property type="match status" value="1"/>
</dbReference>
<evidence type="ECO:0000256" key="1">
    <source>
        <dbReference type="ARBA" id="ARBA00004496"/>
    </source>
</evidence>
<organism evidence="4 5">
    <name type="scientific">Astyanax mexicanus</name>
    <name type="common">Blind cave fish</name>
    <name type="synonym">Astyanax fasciatus mexicanus</name>
    <dbReference type="NCBI Taxonomy" id="7994"/>
    <lineage>
        <taxon>Eukaryota</taxon>
        <taxon>Metazoa</taxon>
        <taxon>Chordata</taxon>
        <taxon>Craniata</taxon>
        <taxon>Vertebrata</taxon>
        <taxon>Euteleostomi</taxon>
        <taxon>Actinopterygii</taxon>
        <taxon>Neopterygii</taxon>
        <taxon>Teleostei</taxon>
        <taxon>Ostariophysi</taxon>
        <taxon>Characiformes</taxon>
        <taxon>Characoidei</taxon>
        <taxon>Acestrorhamphidae</taxon>
        <taxon>Acestrorhamphinae</taxon>
        <taxon>Astyanax</taxon>
    </lineage>
</organism>
<dbReference type="Ensembl" id="ENSAMXT00005025405.1">
    <property type="protein sequence ID" value="ENSAMXP00005022999.1"/>
    <property type="gene ID" value="ENSAMXG00005011847.1"/>
</dbReference>
<keyword evidence="3" id="KW-0677">Repeat</keyword>
<dbReference type="Gene3D" id="3.80.10.10">
    <property type="entry name" value="Ribonuclease Inhibitor"/>
    <property type="match status" value="3"/>
</dbReference>
<name>A0A8B9JKD3_ASTMX</name>
<proteinExistence type="predicted"/>
<comment type="subcellular location">
    <subcellularLocation>
        <location evidence="1">Cytoplasm</location>
    </subcellularLocation>
</comment>
<dbReference type="InterPro" id="IPR050637">
    <property type="entry name" value="NLRP_innate_immun_reg"/>
</dbReference>
<protein>
    <submittedName>
        <fullName evidence="4">Uncharacterized protein</fullName>
    </submittedName>
</protein>
<dbReference type="SUPFAM" id="SSF52047">
    <property type="entry name" value="RNI-like"/>
    <property type="match status" value="2"/>
</dbReference>
<sequence>MDYHFSLRLGWCNLSDKSCADLASVLSSNSSTLRELNLSGNKLQDSGVKLLSAGLKNPHCKLEKLRLRWCNLSEKSCADLASVLSLNSSTLRELDLSYNELQDSGVKLLSAGLKNPHCEQRANCNLPLILSERNCGFLSASSINRYGVEELDISNGLSFLSLRLWECNLSEKSCADLASVLSSNSTLRELNLGTNKLQDSGVKLLSAGLTNPHCKLEKLGLWMCDLSEKSCADLASALSSNSSILREMDLSNNNLQDSGVKLLSFLMHYHFSLRLWGCNLSEKSCADLASALSSNPSTLRELNLNNNKLQDSGVKLLSAGLKTALCWTEEFTL</sequence>
<dbReference type="Proteomes" id="UP000694621">
    <property type="component" value="Unplaced"/>
</dbReference>
<evidence type="ECO:0000313" key="5">
    <source>
        <dbReference type="Proteomes" id="UP000694621"/>
    </source>
</evidence>
<accession>A0A8B9JKD3</accession>
<reference evidence="4" key="1">
    <citation type="submission" date="2025-08" db="UniProtKB">
        <authorList>
            <consortium name="Ensembl"/>
        </authorList>
    </citation>
    <scope>IDENTIFICATION</scope>
</reference>
<dbReference type="AlphaFoldDB" id="A0A8B9JKD3"/>
<dbReference type="GO" id="GO:0005737">
    <property type="term" value="C:cytoplasm"/>
    <property type="evidence" value="ECO:0007669"/>
    <property type="project" value="UniProtKB-SubCell"/>
</dbReference>
<evidence type="ECO:0000256" key="2">
    <source>
        <dbReference type="ARBA" id="ARBA00022490"/>
    </source>
</evidence>
<evidence type="ECO:0000256" key="3">
    <source>
        <dbReference type="ARBA" id="ARBA00022737"/>
    </source>
</evidence>
<dbReference type="SMART" id="SM00368">
    <property type="entry name" value="LRR_RI"/>
    <property type="match status" value="10"/>
</dbReference>